<dbReference type="EMBL" id="CT867999">
    <property type="protein sequence ID" value="CAK58883.1"/>
    <property type="molecule type" value="Genomic_DNA"/>
</dbReference>
<dbReference type="OMA" id="QRNFSHY"/>
<keyword evidence="4" id="KW-1185">Reference proteome</keyword>
<dbReference type="Proteomes" id="UP000000600">
    <property type="component" value="Unassembled WGS sequence"/>
</dbReference>
<evidence type="ECO:0000313" key="4">
    <source>
        <dbReference type="Proteomes" id="UP000000600"/>
    </source>
</evidence>
<organism evidence="3 4">
    <name type="scientific">Paramecium tetraurelia</name>
    <dbReference type="NCBI Taxonomy" id="5888"/>
    <lineage>
        <taxon>Eukaryota</taxon>
        <taxon>Sar</taxon>
        <taxon>Alveolata</taxon>
        <taxon>Ciliophora</taxon>
        <taxon>Intramacronucleata</taxon>
        <taxon>Oligohymenophorea</taxon>
        <taxon>Peniculida</taxon>
        <taxon>Parameciidae</taxon>
        <taxon>Paramecium</taxon>
    </lineage>
</organism>
<proteinExistence type="predicted"/>
<evidence type="ECO:0000256" key="2">
    <source>
        <dbReference type="SAM" id="MobiDB-lite"/>
    </source>
</evidence>
<feature type="coiled-coil region" evidence="1">
    <location>
        <begin position="198"/>
        <end position="225"/>
    </location>
</feature>
<evidence type="ECO:0000256" key="1">
    <source>
        <dbReference type="SAM" id="Coils"/>
    </source>
</evidence>
<dbReference type="KEGG" id="ptm:GSPATT00029513001"/>
<protein>
    <submittedName>
        <fullName evidence="3">Uncharacterized protein</fullName>
    </submittedName>
</protein>
<dbReference type="GeneID" id="5012065"/>
<evidence type="ECO:0000313" key="3">
    <source>
        <dbReference type="EMBL" id="CAK58883.1"/>
    </source>
</evidence>
<dbReference type="AlphaFoldDB" id="A0BK16"/>
<keyword evidence="1" id="KW-0175">Coiled coil</keyword>
<dbReference type="InParanoid" id="A0BK16"/>
<dbReference type="HOGENOM" id="CLU_716594_0_0_1"/>
<dbReference type="RefSeq" id="XP_001426281.1">
    <property type="nucleotide sequence ID" value="XM_001426244.1"/>
</dbReference>
<sequence length="405" mass="48012">MSISTTCEFDHSNKTVHRKFKSLHFKTKQDPLITVKPFETPNHGHQFQRNFSHYLKGDLNVSTLIQTLNYPRLTAEKLNPRKEEASLKMRQQTEQRRNYLKSKLLKVRNLIKDKVAIKKPRNEEMRQGNAQTLAIVQTILDIANHKENTITYQKKLMPKSKSLKQYRLNYDDVEPICKMQRDFIDAIPPRQYLKSVLENNAQLYLQELQSRAEQHENNINKLVRLNIQNKKKDFTLFHKAAKTDRRNQDGILTIGDVQLYDYLYNNTQGVRIEKHPKYIQNVIDSGVDFRQNLTRRLLSTRNKKTHYNQDPPENSDDSCASSLQSACEIKLDNYYEETREWKRKQYLQLPRRIKQLIALEELNQQLLFYQLGRPSKQQLINCNLNHDNNNYSIPYNNQLINDLHT</sequence>
<name>A0BK16_PARTE</name>
<accession>A0BK16</accession>
<reference evidence="3 4" key="1">
    <citation type="journal article" date="2006" name="Nature">
        <title>Global trends of whole-genome duplications revealed by the ciliate Paramecium tetraurelia.</title>
        <authorList>
            <consortium name="Genoscope"/>
            <person name="Aury J.-M."/>
            <person name="Jaillon O."/>
            <person name="Duret L."/>
            <person name="Noel B."/>
            <person name="Jubin C."/>
            <person name="Porcel B.M."/>
            <person name="Segurens B."/>
            <person name="Daubin V."/>
            <person name="Anthouard V."/>
            <person name="Aiach N."/>
            <person name="Arnaiz O."/>
            <person name="Billaut A."/>
            <person name="Beisson J."/>
            <person name="Blanc I."/>
            <person name="Bouhouche K."/>
            <person name="Camara F."/>
            <person name="Duharcourt S."/>
            <person name="Guigo R."/>
            <person name="Gogendeau D."/>
            <person name="Katinka M."/>
            <person name="Keller A.-M."/>
            <person name="Kissmehl R."/>
            <person name="Klotz C."/>
            <person name="Koll F."/>
            <person name="Le Moue A."/>
            <person name="Lepere C."/>
            <person name="Malinsky S."/>
            <person name="Nowacki M."/>
            <person name="Nowak J.K."/>
            <person name="Plattner H."/>
            <person name="Poulain J."/>
            <person name="Ruiz F."/>
            <person name="Serrano V."/>
            <person name="Zagulski M."/>
            <person name="Dessen P."/>
            <person name="Betermier M."/>
            <person name="Weissenbach J."/>
            <person name="Scarpelli C."/>
            <person name="Schachter V."/>
            <person name="Sperling L."/>
            <person name="Meyer E."/>
            <person name="Cohen J."/>
            <person name="Wincker P."/>
        </authorList>
    </citation>
    <scope>NUCLEOTIDE SEQUENCE [LARGE SCALE GENOMIC DNA]</scope>
    <source>
        <strain evidence="3 4">Stock d4-2</strain>
    </source>
</reference>
<feature type="region of interest" description="Disordered" evidence="2">
    <location>
        <begin position="300"/>
        <end position="319"/>
    </location>
</feature>
<dbReference type="OrthoDB" id="293423at2759"/>
<gene>
    <name evidence="3" type="ORF">GSPATT00029513001</name>
</gene>